<keyword evidence="1" id="KW-0472">Membrane</keyword>
<dbReference type="Pfam" id="PF13559">
    <property type="entry name" value="DUF4129"/>
    <property type="match status" value="1"/>
</dbReference>
<reference evidence="3 4" key="1">
    <citation type="submission" date="2017-08" db="EMBL/GenBank/DDBJ databases">
        <title>Virgibacillus indicus sp. nov. and Virgibacillus profoundi sp. nov, two moderately halophilic bacteria isolated from marine sediment by using the Microfluidic Streak Plate.</title>
        <authorList>
            <person name="Xu B."/>
            <person name="Hu B."/>
            <person name="Wang J."/>
            <person name="Zhu Y."/>
            <person name="Huang L."/>
            <person name="Du W."/>
            <person name="Huang Y."/>
        </authorList>
    </citation>
    <scope>NUCLEOTIDE SEQUENCE [LARGE SCALE GENOMIC DNA]</scope>
    <source>
        <strain evidence="3 4">IO3-P2-C2</strain>
    </source>
</reference>
<gene>
    <name evidence="3" type="ORF">CIL03_06905</name>
</gene>
<dbReference type="InterPro" id="IPR025403">
    <property type="entry name" value="TgpA-like_C"/>
</dbReference>
<evidence type="ECO:0000259" key="2">
    <source>
        <dbReference type="Pfam" id="PF13559"/>
    </source>
</evidence>
<name>A0A265NBQ9_9BACI</name>
<proteinExistence type="predicted"/>
<evidence type="ECO:0000313" key="4">
    <source>
        <dbReference type="Proteomes" id="UP000216498"/>
    </source>
</evidence>
<evidence type="ECO:0000256" key="1">
    <source>
        <dbReference type="SAM" id="Phobius"/>
    </source>
</evidence>
<keyword evidence="1" id="KW-1133">Transmembrane helix</keyword>
<organism evidence="3 4">
    <name type="scientific">Virgibacillus indicus</name>
    <dbReference type="NCBI Taxonomy" id="2024554"/>
    <lineage>
        <taxon>Bacteria</taxon>
        <taxon>Bacillati</taxon>
        <taxon>Bacillota</taxon>
        <taxon>Bacilli</taxon>
        <taxon>Bacillales</taxon>
        <taxon>Bacillaceae</taxon>
        <taxon>Virgibacillus</taxon>
    </lineage>
</organism>
<comment type="caution">
    <text evidence="3">The sequence shown here is derived from an EMBL/GenBank/DDBJ whole genome shotgun (WGS) entry which is preliminary data.</text>
</comment>
<keyword evidence="1" id="KW-0812">Transmembrane</keyword>
<sequence length="215" mass="25984">MENPAKAKEGLQDILNQREYQIYYEDNRNFLEVWWDNIKAWFRELLSEWLSGFEPSNGFADTLLVILIGVVILLALLGVFLGMRLVRRKRALQDHQPFQSMNEMEWSVERHLKEAEKQERTRDYSLATRHQFLAVLLYFHEQEWLQAHVWKTNWDYFAELQRKDKQRAEAFYELARIFDEAVYGKRPIAEKEYHNYQEKALKWLHETGEKGIQEN</sequence>
<dbReference type="EMBL" id="NPMS01000002">
    <property type="protein sequence ID" value="OZU89433.1"/>
    <property type="molecule type" value="Genomic_DNA"/>
</dbReference>
<feature type="transmembrane region" description="Helical" evidence="1">
    <location>
        <begin position="63"/>
        <end position="83"/>
    </location>
</feature>
<dbReference type="OrthoDB" id="2435598at2"/>
<protein>
    <recommendedName>
        <fullName evidence="2">Protein-glutamine gamma-glutamyltransferase-like C-terminal domain-containing protein</fullName>
    </recommendedName>
</protein>
<accession>A0A265NBQ9</accession>
<keyword evidence="4" id="KW-1185">Reference proteome</keyword>
<dbReference type="RefSeq" id="WP_094884983.1">
    <property type="nucleotide sequence ID" value="NZ_NPMS01000002.1"/>
</dbReference>
<dbReference type="AlphaFoldDB" id="A0A265NBQ9"/>
<dbReference type="Proteomes" id="UP000216498">
    <property type="component" value="Unassembled WGS sequence"/>
</dbReference>
<evidence type="ECO:0000313" key="3">
    <source>
        <dbReference type="EMBL" id="OZU89433.1"/>
    </source>
</evidence>
<feature type="domain" description="Protein-glutamine gamma-glutamyltransferase-like C-terminal" evidence="2">
    <location>
        <begin position="138"/>
        <end position="193"/>
    </location>
</feature>